<evidence type="ECO:0000256" key="2">
    <source>
        <dbReference type="ARBA" id="ARBA00025764"/>
    </source>
</evidence>
<dbReference type="InterPro" id="IPR011146">
    <property type="entry name" value="HIT-like"/>
</dbReference>
<feature type="domain" description="HIT" evidence="3">
    <location>
        <begin position="35"/>
        <end position="69"/>
    </location>
</feature>
<accession>A0A3P8VLK7</accession>
<keyword evidence="5" id="KW-1185">Reference proteome</keyword>
<dbReference type="AlphaFoldDB" id="A0A3P8VLK7"/>
<evidence type="ECO:0000313" key="4">
    <source>
        <dbReference type="Ensembl" id="ENSCSEP00000015232.1"/>
    </source>
</evidence>
<evidence type="ECO:0000259" key="3">
    <source>
        <dbReference type="Pfam" id="PF01230"/>
    </source>
</evidence>
<name>A0A3P8VLK7_CYNSE</name>
<reference evidence="4" key="2">
    <citation type="submission" date="2025-08" db="UniProtKB">
        <authorList>
            <consortium name="Ensembl"/>
        </authorList>
    </citation>
    <scope>IDENTIFICATION</scope>
</reference>
<comment type="similarity">
    <text evidence="2">Belongs to the HINT family.</text>
</comment>
<dbReference type="InParanoid" id="A0A3P8VLK7"/>
<comment type="catalytic activity">
    <reaction evidence="1">
        <text>adenosine 5'-phosphoramidate + H2O = NH4(+) + AMP</text>
        <dbReference type="Rhea" id="RHEA:67916"/>
        <dbReference type="ChEBI" id="CHEBI:15377"/>
        <dbReference type="ChEBI" id="CHEBI:28938"/>
        <dbReference type="ChEBI" id="CHEBI:57890"/>
        <dbReference type="ChEBI" id="CHEBI:456215"/>
    </reaction>
</comment>
<dbReference type="STRING" id="244447.ENSCSEP00000015232"/>
<dbReference type="Gene3D" id="3.30.428.10">
    <property type="entry name" value="HIT-like"/>
    <property type="match status" value="1"/>
</dbReference>
<dbReference type="Ensembl" id="ENSCSET00000015418.1">
    <property type="protein sequence ID" value="ENSCSEP00000015232.1"/>
    <property type="gene ID" value="ENSCSEG00000009786.1"/>
</dbReference>
<dbReference type="Proteomes" id="UP000265120">
    <property type="component" value="Chromosome 5"/>
</dbReference>
<evidence type="ECO:0000313" key="5">
    <source>
        <dbReference type="Proteomes" id="UP000265120"/>
    </source>
</evidence>
<evidence type="ECO:0000256" key="1">
    <source>
        <dbReference type="ARBA" id="ARBA00024472"/>
    </source>
</evidence>
<reference evidence="4" key="3">
    <citation type="submission" date="2025-09" db="UniProtKB">
        <authorList>
            <consortium name="Ensembl"/>
        </authorList>
    </citation>
    <scope>IDENTIFICATION</scope>
</reference>
<organism evidence="4 5">
    <name type="scientific">Cynoglossus semilaevis</name>
    <name type="common">Tongue sole</name>
    <dbReference type="NCBI Taxonomy" id="244447"/>
    <lineage>
        <taxon>Eukaryota</taxon>
        <taxon>Metazoa</taxon>
        <taxon>Chordata</taxon>
        <taxon>Craniata</taxon>
        <taxon>Vertebrata</taxon>
        <taxon>Euteleostomi</taxon>
        <taxon>Actinopterygii</taxon>
        <taxon>Neopterygii</taxon>
        <taxon>Teleostei</taxon>
        <taxon>Neoteleostei</taxon>
        <taxon>Acanthomorphata</taxon>
        <taxon>Carangaria</taxon>
        <taxon>Pleuronectiformes</taxon>
        <taxon>Pleuronectoidei</taxon>
        <taxon>Cynoglossidae</taxon>
        <taxon>Cynoglossinae</taxon>
        <taxon>Cynoglossus</taxon>
    </lineage>
</organism>
<dbReference type="GO" id="GO:0003824">
    <property type="term" value="F:catalytic activity"/>
    <property type="evidence" value="ECO:0007669"/>
    <property type="project" value="InterPro"/>
</dbReference>
<dbReference type="InterPro" id="IPR001310">
    <property type="entry name" value="Histidine_triad_HIT"/>
</dbReference>
<dbReference type="InterPro" id="IPR036265">
    <property type="entry name" value="HIT-like_sf"/>
</dbReference>
<dbReference type="PANTHER" id="PTHR23089">
    <property type="entry name" value="HISTIDINE TRIAD HIT PROTEIN"/>
    <property type="match status" value="1"/>
</dbReference>
<proteinExistence type="inferred from homology"/>
<dbReference type="SUPFAM" id="SSF54197">
    <property type="entry name" value="HIT-like"/>
    <property type="match status" value="1"/>
</dbReference>
<protein>
    <recommendedName>
        <fullName evidence="3">HIT domain-containing protein</fullName>
    </recommendedName>
</protein>
<sequence length="128" mass="13840">VVVQPLSPQSCLPGCHASFGHVVKTQHDGFRHGVPRDDKWVAFSDISPTAPTHILVVPKKPIVQLSTVATQAGLSNGYRIVISVSWEADEGESGRKLLSVTLSLCPAYHRSKQTVLPDAQRVSFQNGT</sequence>
<dbReference type="Pfam" id="PF01230">
    <property type="entry name" value="HIT"/>
    <property type="match status" value="1"/>
</dbReference>
<reference evidence="4 5" key="1">
    <citation type="journal article" date="2014" name="Nat. Genet.">
        <title>Whole-genome sequence of a flatfish provides insights into ZW sex chromosome evolution and adaptation to a benthic lifestyle.</title>
        <authorList>
            <person name="Chen S."/>
            <person name="Zhang G."/>
            <person name="Shao C."/>
            <person name="Huang Q."/>
            <person name="Liu G."/>
            <person name="Zhang P."/>
            <person name="Song W."/>
            <person name="An N."/>
            <person name="Chalopin D."/>
            <person name="Volff J.N."/>
            <person name="Hong Y."/>
            <person name="Li Q."/>
            <person name="Sha Z."/>
            <person name="Zhou H."/>
            <person name="Xie M."/>
            <person name="Yu Q."/>
            <person name="Liu Y."/>
            <person name="Xiang H."/>
            <person name="Wang N."/>
            <person name="Wu K."/>
            <person name="Yang C."/>
            <person name="Zhou Q."/>
            <person name="Liao X."/>
            <person name="Yang L."/>
            <person name="Hu Q."/>
            <person name="Zhang J."/>
            <person name="Meng L."/>
            <person name="Jin L."/>
            <person name="Tian Y."/>
            <person name="Lian J."/>
            <person name="Yang J."/>
            <person name="Miao G."/>
            <person name="Liu S."/>
            <person name="Liang Z."/>
            <person name="Yan F."/>
            <person name="Li Y."/>
            <person name="Sun B."/>
            <person name="Zhang H."/>
            <person name="Zhang J."/>
            <person name="Zhu Y."/>
            <person name="Du M."/>
            <person name="Zhao Y."/>
            <person name="Schartl M."/>
            <person name="Tang Q."/>
            <person name="Wang J."/>
        </authorList>
    </citation>
    <scope>NUCLEOTIDE SEQUENCE</scope>
</reference>